<evidence type="ECO:0000313" key="2">
    <source>
        <dbReference type="EMBL" id="AOJ07058.1"/>
    </source>
</evidence>
<feature type="region of interest" description="Disordered" evidence="1">
    <location>
        <begin position="63"/>
        <end position="84"/>
    </location>
</feature>
<gene>
    <name evidence="2" type="ORF">WS71_06840</name>
</gene>
<organism evidence="2 3">
    <name type="scientific">Burkholderia mayonis</name>
    <dbReference type="NCBI Taxonomy" id="1385591"/>
    <lineage>
        <taxon>Bacteria</taxon>
        <taxon>Pseudomonadati</taxon>
        <taxon>Pseudomonadota</taxon>
        <taxon>Betaproteobacteria</taxon>
        <taxon>Burkholderiales</taxon>
        <taxon>Burkholderiaceae</taxon>
        <taxon>Burkholderia</taxon>
        <taxon>pseudomallei group</taxon>
    </lineage>
</organism>
<name>A0A1B4FTR4_9BURK</name>
<sequence>MIGCSPIGVRSSLRFGSGNRCESAMRRAHHACGAASIAWWTICRGSFESSELSADLCGKQAERKDVDSAALDPNCPAGANSKCG</sequence>
<proteinExistence type="predicted"/>
<reference evidence="2 3" key="1">
    <citation type="submission" date="2015-12" db="EMBL/GenBank/DDBJ databases">
        <title>Diversity of Burkholderia near neighbor genomes.</title>
        <authorList>
            <person name="Sahl J."/>
            <person name="Wagner D."/>
            <person name="Keim P."/>
        </authorList>
    </citation>
    <scope>NUCLEOTIDE SEQUENCE [LARGE SCALE GENOMIC DNA]</scope>
    <source>
        <strain evidence="2 3">BDU8</strain>
    </source>
</reference>
<dbReference type="AlphaFoldDB" id="A0A1B4FTR4"/>
<evidence type="ECO:0000313" key="3">
    <source>
        <dbReference type="Proteomes" id="UP000067711"/>
    </source>
</evidence>
<dbReference type="EMBL" id="CP013388">
    <property type="protein sequence ID" value="AOJ07058.1"/>
    <property type="molecule type" value="Genomic_DNA"/>
</dbReference>
<dbReference type="Proteomes" id="UP000067711">
    <property type="component" value="Chromosome 2"/>
</dbReference>
<protein>
    <submittedName>
        <fullName evidence="2">Uncharacterized protein</fullName>
    </submittedName>
</protein>
<evidence type="ECO:0000256" key="1">
    <source>
        <dbReference type="SAM" id="MobiDB-lite"/>
    </source>
</evidence>
<accession>A0A1B4FTR4</accession>